<comment type="caution">
    <text evidence="1">The sequence shown here is derived from an EMBL/GenBank/DDBJ whole genome shotgun (WGS) entry which is preliminary data.</text>
</comment>
<dbReference type="EMBL" id="JAJITD010000033">
    <property type="protein sequence ID" value="MCC8397580.1"/>
    <property type="molecule type" value="Genomic_DNA"/>
</dbReference>
<evidence type="ECO:0008006" key="3">
    <source>
        <dbReference type="Google" id="ProtNLM"/>
    </source>
</evidence>
<reference evidence="1 2" key="1">
    <citation type="submission" date="2021-11" db="EMBL/GenBank/DDBJ databases">
        <authorList>
            <person name="Oh E.-T."/>
            <person name="Kim S.-B."/>
        </authorList>
    </citation>
    <scope>NUCLEOTIDE SEQUENCE [LARGE SCALE GENOMIC DNA]</scope>
    <source>
        <strain evidence="1 2">MMS20-SJTR3</strain>
    </source>
</reference>
<proteinExistence type="predicted"/>
<sequence>MKINSLDGTKAIRAGLSARVPSDIASQNLVLFDNAVPALRARFVKVPEEIAEAIVGRKVLDLSYDGANAAGCLLWDACTANRSGFPKAAAMLLPFAMREPGRPASALIAATFPSVYRALQQERIPDVLSLMFPFMDWDRCKTARRELASGFSNSQWRPIDIAVAAARAGDSARILRVIAHSRNGRSIISAIERDIETIQPPWRKEVQVALIELSKGTGD</sequence>
<dbReference type="Proteomes" id="UP001431019">
    <property type="component" value="Unassembled WGS sequence"/>
</dbReference>
<protein>
    <recommendedName>
        <fullName evidence="3">HEAT repeat domain-containing protein</fullName>
    </recommendedName>
</protein>
<name>A0ABS8K619_9BURK</name>
<keyword evidence="2" id="KW-1185">Reference proteome</keyword>
<evidence type="ECO:0000313" key="2">
    <source>
        <dbReference type="Proteomes" id="UP001431019"/>
    </source>
</evidence>
<accession>A0ABS8K619</accession>
<organism evidence="1 2">
    <name type="scientific">Paraburkholderia sejongensis</name>
    <dbReference type="NCBI Taxonomy" id="2886946"/>
    <lineage>
        <taxon>Bacteria</taxon>
        <taxon>Pseudomonadati</taxon>
        <taxon>Pseudomonadota</taxon>
        <taxon>Betaproteobacteria</taxon>
        <taxon>Burkholderiales</taxon>
        <taxon>Burkholderiaceae</taxon>
        <taxon>Paraburkholderia</taxon>
    </lineage>
</organism>
<gene>
    <name evidence="1" type="ORF">LJ656_34070</name>
</gene>
<dbReference type="RefSeq" id="WP_230513832.1">
    <property type="nucleotide sequence ID" value="NZ_JAJITD010000033.1"/>
</dbReference>
<evidence type="ECO:0000313" key="1">
    <source>
        <dbReference type="EMBL" id="MCC8397580.1"/>
    </source>
</evidence>